<feature type="compositionally biased region" description="Basic and acidic residues" evidence="2">
    <location>
        <begin position="126"/>
        <end position="151"/>
    </location>
</feature>
<feature type="region of interest" description="Disordered" evidence="2">
    <location>
        <begin position="321"/>
        <end position="350"/>
    </location>
</feature>
<feature type="compositionally biased region" description="Low complexity" evidence="2">
    <location>
        <begin position="327"/>
        <end position="338"/>
    </location>
</feature>
<evidence type="ECO:0000256" key="2">
    <source>
        <dbReference type="SAM" id="MobiDB-lite"/>
    </source>
</evidence>
<evidence type="ECO:0000259" key="3">
    <source>
        <dbReference type="PROSITE" id="PS50157"/>
    </source>
</evidence>
<feature type="compositionally biased region" description="Low complexity" evidence="2">
    <location>
        <begin position="114"/>
        <end position="125"/>
    </location>
</feature>
<keyword evidence="1" id="KW-0863">Zinc-finger</keyword>
<dbReference type="AlphaFoldDB" id="A0A9P5L4Y0"/>
<evidence type="ECO:0000313" key="4">
    <source>
        <dbReference type="EMBL" id="KAF7526551.1"/>
    </source>
</evidence>
<dbReference type="InterPro" id="IPR013087">
    <property type="entry name" value="Znf_C2H2_type"/>
</dbReference>
<proteinExistence type="predicted"/>
<evidence type="ECO:0000256" key="1">
    <source>
        <dbReference type="PROSITE-ProRule" id="PRU00042"/>
    </source>
</evidence>
<feature type="compositionally biased region" description="Low complexity" evidence="2">
    <location>
        <begin position="509"/>
        <end position="526"/>
    </location>
</feature>
<dbReference type="EMBL" id="JAAOZQ010000021">
    <property type="protein sequence ID" value="KAF7526551.1"/>
    <property type="molecule type" value="Genomic_DNA"/>
</dbReference>
<dbReference type="PROSITE" id="PS50157">
    <property type="entry name" value="ZINC_FINGER_C2H2_2"/>
    <property type="match status" value="1"/>
</dbReference>
<feature type="compositionally biased region" description="Polar residues" evidence="2">
    <location>
        <begin position="527"/>
        <end position="541"/>
    </location>
</feature>
<feature type="region of interest" description="Disordered" evidence="2">
    <location>
        <begin position="506"/>
        <end position="576"/>
    </location>
</feature>
<comment type="caution">
    <text evidence="4">The sequence shown here is derived from an EMBL/GenBank/DDBJ whole genome shotgun (WGS) entry which is preliminary data.</text>
</comment>
<keyword evidence="5" id="KW-1185">Reference proteome</keyword>
<accession>A0A9P5L4Y0</accession>
<feature type="compositionally biased region" description="Polar residues" evidence="2">
    <location>
        <begin position="559"/>
        <end position="570"/>
    </location>
</feature>
<feature type="compositionally biased region" description="Polar residues" evidence="2">
    <location>
        <begin position="153"/>
        <end position="175"/>
    </location>
</feature>
<name>A0A9P5L4Y0_PENCR</name>
<reference evidence="4" key="1">
    <citation type="submission" date="2020-02" db="EMBL/GenBank/DDBJ databases">
        <authorList>
            <person name="Lichtner F.J."/>
        </authorList>
    </citation>
    <scope>NUCLEOTIDE SEQUENCE</scope>
    <source>
        <strain evidence="4">G10</strain>
    </source>
</reference>
<dbReference type="Proteomes" id="UP000701341">
    <property type="component" value="Unassembled WGS sequence"/>
</dbReference>
<gene>
    <name evidence="4" type="ORF">PCG10_003942</name>
</gene>
<feature type="domain" description="C2H2-type" evidence="3">
    <location>
        <begin position="417"/>
        <end position="444"/>
    </location>
</feature>
<feature type="region of interest" description="Disordered" evidence="2">
    <location>
        <begin position="87"/>
        <end position="175"/>
    </location>
</feature>
<dbReference type="Gene3D" id="3.30.160.60">
    <property type="entry name" value="Classic Zinc Finger"/>
    <property type="match status" value="1"/>
</dbReference>
<dbReference type="SMART" id="SM00355">
    <property type="entry name" value="ZnF_C2H2"/>
    <property type="match status" value="3"/>
</dbReference>
<keyword evidence="1" id="KW-0862">Zinc</keyword>
<feature type="region of interest" description="Disordered" evidence="2">
    <location>
        <begin position="1"/>
        <end position="68"/>
    </location>
</feature>
<evidence type="ECO:0000313" key="5">
    <source>
        <dbReference type="Proteomes" id="UP000701341"/>
    </source>
</evidence>
<dbReference type="PROSITE" id="PS00028">
    <property type="entry name" value="ZINC_FINGER_C2H2_1"/>
    <property type="match status" value="1"/>
</dbReference>
<dbReference type="GO" id="GO:0008270">
    <property type="term" value="F:zinc ion binding"/>
    <property type="evidence" value="ECO:0007669"/>
    <property type="project" value="UniProtKB-KW"/>
</dbReference>
<keyword evidence="1" id="KW-0479">Metal-binding</keyword>
<sequence>MSAVQTEASRVHPRRRPVLNTAIPTLSSDSPDSKMPLKKGETFHTPTSPPSSDRDPVLNFRSLPHRSATSLEAIAVAEERMTSILGRLTLEPTEDQSPEVASGESLMESGLVRSNSKSMSNSPRSSSEEGRSIPIPLDEKKAHQQHSHESDSGLGTSVSSEEGLADSQTKVNDGIHDNQSAITSSISAFDTGSSPKRQLGPAACKQIERFVLVPILKEPRLKPFHPLVRSVPQRIINKQIVCLRDLEKTLLWLAPNSATSRNSYLNFCEFTIQCLHTSTSHLNDRDQRLPADRPYTNGYFLDLVSQVRRYAAMVRAERERVQVTQGSESNNESNKESNPSAIPKATLAGGLSKNGKSAELVIMQDGKQISMATGKPYEADAPGAAKRTITLDDAVDEGVERSMARRKKDAPPMNINQKCADCDKVFKRPCDLTKHEKTHTRPWKCEYSDCNYHTKGWPTEKERDRHMNDRHSDKPTLYKCQFHKCPYASKRASNCKQHMEKSHGWVYVRSKNNGRNGSNSSKRGSSVQATPQTPSVSTPASKATDFASPIPGPSPSPSDQNYNWPENPQFNFADPPPLAHGEDFPLFGETSPYLMTDINSFPTSVNLSGFQSQFEAGDPNGLIPALEMHRQSMNSMSIPSAESVPDLMGPVSFDGSPLTGTESINFDLDWSNLDYPTNEDYTTMAAQLPQGHSLEVMKGYSNDYEQMNLNHCSYDVSGKLSGLSPGAQGNAMLYSPDSCNVGDTLSERYEYGLQAQAGNDFTLYNQNAQMGRRAQPMMQTPSDHSAQYHQPQQQMFPSLEHERVLQSMQPWTGQQPQGHYLPRDMELEFMK</sequence>
<organism evidence="4 5">
    <name type="scientific">Penicillium crustosum</name>
    <name type="common">Blue mold fungus</name>
    <dbReference type="NCBI Taxonomy" id="36656"/>
    <lineage>
        <taxon>Eukaryota</taxon>
        <taxon>Fungi</taxon>
        <taxon>Dikarya</taxon>
        <taxon>Ascomycota</taxon>
        <taxon>Pezizomycotina</taxon>
        <taxon>Eurotiomycetes</taxon>
        <taxon>Eurotiomycetidae</taxon>
        <taxon>Eurotiales</taxon>
        <taxon>Aspergillaceae</taxon>
        <taxon>Penicillium</taxon>
    </lineage>
</organism>
<protein>
    <recommendedName>
        <fullName evidence="3">C2H2-type domain-containing protein</fullName>
    </recommendedName>
</protein>